<evidence type="ECO:0000256" key="12">
    <source>
        <dbReference type="RuleBase" id="RU363038"/>
    </source>
</evidence>
<dbReference type="Proteomes" id="UP000526184">
    <property type="component" value="Unassembled WGS sequence"/>
</dbReference>
<dbReference type="HAMAP" id="MF_00123">
    <property type="entry name" value="Arg_tRNA_synth"/>
    <property type="match status" value="1"/>
</dbReference>
<evidence type="ECO:0000256" key="1">
    <source>
        <dbReference type="ARBA" id="ARBA00004496"/>
    </source>
</evidence>
<dbReference type="SUPFAM" id="SSF55190">
    <property type="entry name" value="Arginyl-tRNA synthetase (ArgRS), N-terminal 'additional' domain"/>
    <property type="match status" value="1"/>
</dbReference>
<feature type="domain" description="DALR anticodon binding" evidence="13">
    <location>
        <begin position="453"/>
        <end position="572"/>
    </location>
</feature>
<evidence type="ECO:0000256" key="5">
    <source>
        <dbReference type="ARBA" id="ARBA00022598"/>
    </source>
</evidence>
<dbReference type="GO" id="GO:0004814">
    <property type="term" value="F:arginine-tRNA ligase activity"/>
    <property type="evidence" value="ECO:0007669"/>
    <property type="project" value="UniProtKB-UniRule"/>
</dbReference>
<feature type="domain" description="Arginyl tRNA synthetase N-terminal" evidence="14">
    <location>
        <begin position="6"/>
        <end position="88"/>
    </location>
</feature>
<comment type="similarity">
    <text evidence="2 11 12">Belongs to the class-I aminoacyl-tRNA synthetase family.</text>
</comment>
<comment type="caution">
    <text evidence="11">Lacks conserved residue(s) required for the propagation of feature annotation.</text>
</comment>
<accession>A0A7Z0T884</accession>
<dbReference type="Pfam" id="PF03485">
    <property type="entry name" value="Arg_tRNA_synt_N"/>
    <property type="match status" value="1"/>
</dbReference>
<dbReference type="SMART" id="SM01016">
    <property type="entry name" value="Arg_tRNA_synt_N"/>
    <property type="match status" value="1"/>
</dbReference>
<dbReference type="PRINTS" id="PR01038">
    <property type="entry name" value="TRNASYNTHARG"/>
</dbReference>
<keyword evidence="8 11" id="KW-0648">Protein biosynthesis</keyword>
<dbReference type="SUPFAM" id="SSF47323">
    <property type="entry name" value="Anticodon-binding domain of a subclass of class I aminoacyl-tRNA synthetases"/>
    <property type="match status" value="1"/>
</dbReference>
<gene>
    <name evidence="11 15" type="primary">argS</name>
    <name evidence="15" type="ORF">HP397_02400</name>
</gene>
<dbReference type="InterPro" id="IPR005148">
    <property type="entry name" value="Arg-tRNA-synth_N"/>
</dbReference>
<keyword evidence="4 11" id="KW-0963">Cytoplasm</keyword>
<dbReference type="NCBIfam" id="TIGR00456">
    <property type="entry name" value="argS"/>
    <property type="match status" value="1"/>
</dbReference>
<dbReference type="GO" id="GO:0006420">
    <property type="term" value="P:arginyl-tRNA aminoacylation"/>
    <property type="evidence" value="ECO:0007669"/>
    <property type="project" value="UniProtKB-UniRule"/>
</dbReference>
<dbReference type="InterPro" id="IPR008909">
    <property type="entry name" value="DALR_anticod-bd"/>
</dbReference>
<proteinExistence type="inferred from homology"/>
<keyword evidence="16" id="KW-1185">Reference proteome</keyword>
<dbReference type="Gene3D" id="3.30.1360.70">
    <property type="entry name" value="Arginyl tRNA synthetase N-terminal domain"/>
    <property type="match status" value="1"/>
</dbReference>
<evidence type="ECO:0000256" key="10">
    <source>
        <dbReference type="ARBA" id="ARBA00049339"/>
    </source>
</evidence>
<comment type="catalytic activity">
    <reaction evidence="10 11">
        <text>tRNA(Arg) + L-arginine + ATP = L-arginyl-tRNA(Arg) + AMP + diphosphate</text>
        <dbReference type="Rhea" id="RHEA:20301"/>
        <dbReference type="Rhea" id="RHEA-COMP:9658"/>
        <dbReference type="Rhea" id="RHEA-COMP:9673"/>
        <dbReference type="ChEBI" id="CHEBI:30616"/>
        <dbReference type="ChEBI" id="CHEBI:32682"/>
        <dbReference type="ChEBI" id="CHEBI:33019"/>
        <dbReference type="ChEBI" id="CHEBI:78442"/>
        <dbReference type="ChEBI" id="CHEBI:78513"/>
        <dbReference type="ChEBI" id="CHEBI:456215"/>
        <dbReference type="EC" id="6.1.1.19"/>
    </reaction>
</comment>
<dbReference type="InterPro" id="IPR001412">
    <property type="entry name" value="aa-tRNA-synth_I_CS"/>
</dbReference>
<evidence type="ECO:0000256" key="6">
    <source>
        <dbReference type="ARBA" id="ARBA00022741"/>
    </source>
</evidence>
<dbReference type="PANTHER" id="PTHR11956">
    <property type="entry name" value="ARGINYL-TRNA SYNTHETASE"/>
    <property type="match status" value="1"/>
</dbReference>
<comment type="subunit">
    <text evidence="3 11">Monomer.</text>
</comment>
<evidence type="ECO:0000259" key="14">
    <source>
        <dbReference type="SMART" id="SM01016"/>
    </source>
</evidence>
<dbReference type="InterPro" id="IPR014729">
    <property type="entry name" value="Rossmann-like_a/b/a_fold"/>
</dbReference>
<keyword evidence="5 11" id="KW-0436">Ligase</keyword>
<evidence type="ECO:0000313" key="16">
    <source>
        <dbReference type="Proteomes" id="UP000526184"/>
    </source>
</evidence>
<protein>
    <recommendedName>
        <fullName evidence="11">Arginine--tRNA ligase</fullName>
        <ecNumber evidence="11">6.1.1.19</ecNumber>
    </recommendedName>
    <alternativeName>
        <fullName evidence="11">Arginyl-tRNA synthetase</fullName>
        <shortName evidence="11">ArgRS</shortName>
    </alternativeName>
</protein>
<dbReference type="SUPFAM" id="SSF52374">
    <property type="entry name" value="Nucleotidylyl transferase"/>
    <property type="match status" value="1"/>
</dbReference>
<dbReference type="FunFam" id="1.10.730.10:FF:000006">
    <property type="entry name" value="Arginyl-tRNA synthetase 2, mitochondrial"/>
    <property type="match status" value="1"/>
</dbReference>
<evidence type="ECO:0000256" key="8">
    <source>
        <dbReference type="ARBA" id="ARBA00022917"/>
    </source>
</evidence>
<dbReference type="EMBL" id="JABMKT010000008">
    <property type="protein sequence ID" value="NYV27679.1"/>
    <property type="molecule type" value="Genomic_DNA"/>
</dbReference>
<evidence type="ECO:0000313" key="15">
    <source>
        <dbReference type="EMBL" id="NYV27679.1"/>
    </source>
</evidence>
<organism evidence="15 16">
    <name type="scientific">Streptobacillus felis</name>
    <dbReference type="NCBI Taxonomy" id="1384509"/>
    <lineage>
        <taxon>Bacteria</taxon>
        <taxon>Fusobacteriati</taxon>
        <taxon>Fusobacteriota</taxon>
        <taxon>Fusobacteriia</taxon>
        <taxon>Fusobacteriales</taxon>
        <taxon>Leptotrichiaceae</taxon>
        <taxon>Streptobacillus</taxon>
    </lineage>
</organism>
<dbReference type="EC" id="6.1.1.19" evidence="11"/>
<sequence>MKILINQVLDVLNENIKKLYNFELTELDIQNATKKEFGDYQTNFAMQKSKMLGKNPREIANSIVENFDGKGVISKVEVAGPGFINFFINTELLNKETEKLGKEAYEYGVANDKIVAIDYSSPNIAKRMHAGHLRSTIIGDALKRIYRELGFTVYGDNHIGDWGTQFGKLIVAYNNWLDKEAYEANAIEELERIYVLFSQKAKENPVLEEQAREELRKVQAGDPVNYALWKEFITSSLREYDKVYKRLDIEFELFNGESFYNDMMPEVLEKLKEKGIAKQDQGALVVFFPNDELPPCIVQKKDNSFLYSTSDLATIVYRKDELNVDIAIYVVDERQSDHFKQVFRIAEMLGAPYDYDKFHTKFGIMRFGDGTIFSTRGGDVIRLEDILNKAKEKVQEIVDEKNPELSQEEREYIAETVGVGAIKYFDLSQNRASGITFTWDKVLSFEGNTGPYLQYSYVRIMSILRKAKELGIGFEGSKFLVEGSGLADRNLAVSLHKLPTAVIKAYETNRPNLIAEYIYSLTKEFNSFYNSNQVIDQDNLELTKARLALCEKTAVVIKKALSLLGIRTVDKM</sequence>
<keyword evidence="7 11" id="KW-0067">ATP-binding</keyword>
<dbReference type="Gene3D" id="3.40.50.620">
    <property type="entry name" value="HUPs"/>
    <property type="match status" value="1"/>
</dbReference>
<dbReference type="CDD" id="cd07956">
    <property type="entry name" value="Anticodon_Ia_Arg"/>
    <property type="match status" value="1"/>
</dbReference>
<keyword evidence="6 11" id="KW-0547">Nucleotide-binding</keyword>
<evidence type="ECO:0000256" key="2">
    <source>
        <dbReference type="ARBA" id="ARBA00005594"/>
    </source>
</evidence>
<name>A0A7Z0T884_9FUSO</name>
<dbReference type="AlphaFoldDB" id="A0A7Z0T884"/>
<evidence type="ECO:0000256" key="11">
    <source>
        <dbReference type="HAMAP-Rule" id="MF_00123"/>
    </source>
</evidence>
<dbReference type="InterPro" id="IPR009080">
    <property type="entry name" value="tRNAsynth_Ia_anticodon-bd"/>
</dbReference>
<dbReference type="GO" id="GO:0005524">
    <property type="term" value="F:ATP binding"/>
    <property type="evidence" value="ECO:0007669"/>
    <property type="project" value="UniProtKB-UniRule"/>
</dbReference>
<dbReference type="Gene3D" id="1.10.730.10">
    <property type="entry name" value="Isoleucyl-tRNA Synthetase, Domain 1"/>
    <property type="match status" value="1"/>
</dbReference>
<dbReference type="SMART" id="SM00836">
    <property type="entry name" value="DALR_1"/>
    <property type="match status" value="1"/>
</dbReference>
<dbReference type="RefSeq" id="WP_180135701.1">
    <property type="nucleotide sequence ID" value="NZ_JABMKT010000008.1"/>
</dbReference>
<dbReference type="GO" id="GO:0005737">
    <property type="term" value="C:cytoplasm"/>
    <property type="evidence" value="ECO:0007669"/>
    <property type="project" value="UniProtKB-SubCell"/>
</dbReference>
<dbReference type="PROSITE" id="PS00178">
    <property type="entry name" value="AA_TRNA_LIGASE_I"/>
    <property type="match status" value="1"/>
</dbReference>
<dbReference type="PANTHER" id="PTHR11956:SF5">
    <property type="entry name" value="ARGININE--TRNA LIGASE, CYTOPLASMIC"/>
    <property type="match status" value="1"/>
</dbReference>
<dbReference type="InterPro" id="IPR036695">
    <property type="entry name" value="Arg-tRNA-synth_N_sf"/>
</dbReference>
<evidence type="ECO:0000256" key="4">
    <source>
        <dbReference type="ARBA" id="ARBA00022490"/>
    </source>
</evidence>
<dbReference type="Pfam" id="PF05746">
    <property type="entry name" value="DALR_1"/>
    <property type="match status" value="1"/>
</dbReference>
<evidence type="ECO:0000256" key="3">
    <source>
        <dbReference type="ARBA" id="ARBA00011245"/>
    </source>
</evidence>
<dbReference type="Pfam" id="PF00750">
    <property type="entry name" value="tRNA-synt_1d"/>
    <property type="match status" value="1"/>
</dbReference>
<comment type="caution">
    <text evidence="15">The sequence shown here is derived from an EMBL/GenBank/DDBJ whole genome shotgun (WGS) entry which is preliminary data.</text>
</comment>
<evidence type="ECO:0000256" key="7">
    <source>
        <dbReference type="ARBA" id="ARBA00022840"/>
    </source>
</evidence>
<evidence type="ECO:0000259" key="13">
    <source>
        <dbReference type="SMART" id="SM00836"/>
    </source>
</evidence>
<dbReference type="FunFam" id="3.40.50.620:FF:000116">
    <property type="entry name" value="Arginine--tRNA ligase"/>
    <property type="match status" value="1"/>
</dbReference>
<comment type="subcellular location">
    <subcellularLocation>
        <location evidence="1 11">Cytoplasm</location>
    </subcellularLocation>
</comment>
<evidence type="ECO:0000256" key="9">
    <source>
        <dbReference type="ARBA" id="ARBA00023146"/>
    </source>
</evidence>
<dbReference type="InterPro" id="IPR001278">
    <property type="entry name" value="Arg-tRNA-ligase"/>
</dbReference>
<dbReference type="InterPro" id="IPR035684">
    <property type="entry name" value="ArgRS_core"/>
</dbReference>
<keyword evidence="9 11" id="KW-0030">Aminoacyl-tRNA synthetase</keyword>
<dbReference type="CDD" id="cd00671">
    <property type="entry name" value="ArgRS_core"/>
    <property type="match status" value="1"/>
</dbReference>
<reference evidence="15 16" key="1">
    <citation type="submission" date="2020-05" db="EMBL/GenBank/DDBJ databases">
        <title>Streptobacillus felis strain LHL191014123.</title>
        <authorList>
            <person name="Fawzy A."/>
            <person name="Rau J."/>
            <person name="Risse K."/>
            <person name="Schauerte N."/>
            <person name="Geiger C."/>
            <person name="Blom J."/>
            <person name="Imirzalioglu C."/>
            <person name="Falgenhauer J."/>
            <person name="Bach A."/>
            <person name="Herden C."/>
            <person name="Eisenberg T."/>
        </authorList>
    </citation>
    <scope>NUCLEOTIDE SEQUENCE [LARGE SCALE GENOMIC DNA]</scope>
    <source>
        <strain evidence="15 16">LHL191014123</strain>
    </source>
</reference>